<sequence>MAGDQGRGMLSLGADLFGVVTTPAAVVIAVVAFLRSPRPDSLGPELLPALLGVFVVGIVLTGVGVARRLGFGYAFEPDRGLAATVLLLLGTAFTLGALAAYLLLR</sequence>
<reference evidence="2 3" key="1">
    <citation type="submission" date="2020-07" db="EMBL/GenBank/DDBJ databases">
        <title>Sequencing the genomes of 1000 actinobacteria strains.</title>
        <authorList>
            <person name="Klenk H.-P."/>
        </authorList>
    </citation>
    <scope>NUCLEOTIDE SEQUENCE [LARGE SCALE GENOMIC DNA]</scope>
    <source>
        <strain evidence="2 3">DSM 45927</strain>
    </source>
</reference>
<dbReference type="EMBL" id="JACCFO010000001">
    <property type="protein sequence ID" value="NYI99029.1"/>
    <property type="molecule type" value="Genomic_DNA"/>
</dbReference>
<comment type="caution">
    <text evidence="2">The sequence shown here is derived from an EMBL/GenBank/DDBJ whole genome shotgun (WGS) entry which is preliminary data.</text>
</comment>
<dbReference type="RefSeq" id="WP_179770078.1">
    <property type="nucleotide sequence ID" value="NZ_JACCFO010000001.1"/>
</dbReference>
<keyword evidence="3" id="KW-1185">Reference proteome</keyword>
<dbReference type="Proteomes" id="UP000575985">
    <property type="component" value="Unassembled WGS sequence"/>
</dbReference>
<proteinExistence type="predicted"/>
<keyword evidence="1" id="KW-0472">Membrane</keyword>
<gene>
    <name evidence="2" type="ORF">HNR12_005306</name>
</gene>
<evidence type="ECO:0000313" key="3">
    <source>
        <dbReference type="Proteomes" id="UP000575985"/>
    </source>
</evidence>
<feature type="transmembrane region" description="Helical" evidence="1">
    <location>
        <begin position="46"/>
        <end position="69"/>
    </location>
</feature>
<keyword evidence="1" id="KW-1133">Transmembrane helix</keyword>
<evidence type="ECO:0000313" key="2">
    <source>
        <dbReference type="EMBL" id="NYI99029.1"/>
    </source>
</evidence>
<organism evidence="2 3">
    <name type="scientific">Streptomonospora nanhaiensis</name>
    <dbReference type="NCBI Taxonomy" id="1323731"/>
    <lineage>
        <taxon>Bacteria</taxon>
        <taxon>Bacillati</taxon>
        <taxon>Actinomycetota</taxon>
        <taxon>Actinomycetes</taxon>
        <taxon>Streptosporangiales</taxon>
        <taxon>Nocardiopsidaceae</taxon>
        <taxon>Streptomonospora</taxon>
    </lineage>
</organism>
<protein>
    <submittedName>
        <fullName evidence="2">Lipopolysaccharide export LptBFGC system permease protein LptF</fullName>
    </submittedName>
</protein>
<accession>A0A853BTB4</accession>
<evidence type="ECO:0000256" key="1">
    <source>
        <dbReference type="SAM" id="Phobius"/>
    </source>
</evidence>
<keyword evidence="1" id="KW-0812">Transmembrane</keyword>
<feature type="transmembrane region" description="Helical" evidence="1">
    <location>
        <begin position="12"/>
        <end position="34"/>
    </location>
</feature>
<name>A0A853BTB4_9ACTN</name>
<dbReference type="AlphaFoldDB" id="A0A853BTB4"/>
<feature type="transmembrane region" description="Helical" evidence="1">
    <location>
        <begin position="81"/>
        <end position="104"/>
    </location>
</feature>